<dbReference type="AlphaFoldDB" id="A0A2N9GBT6"/>
<dbReference type="SUPFAM" id="SSF52540">
    <property type="entry name" value="P-loop containing nucleoside triphosphate hydrolases"/>
    <property type="match status" value="1"/>
</dbReference>
<dbReference type="EMBL" id="OIVN01001719">
    <property type="protein sequence ID" value="SPC96955.1"/>
    <property type="molecule type" value="Genomic_DNA"/>
</dbReference>
<dbReference type="GO" id="GO:0007165">
    <property type="term" value="P:signal transduction"/>
    <property type="evidence" value="ECO:0007669"/>
    <property type="project" value="InterPro"/>
</dbReference>
<dbReference type="InterPro" id="IPR027417">
    <property type="entry name" value="P-loop_NTPase"/>
</dbReference>
<organism evidence="8">
    <name type="scientific">Fagus sylvatica</name>
    <name type="common">Beechnut</name>
    <dbReference type="NCBI Taxonomy" id="28930"/>
    <lineage>
        <taxon>Eukaryota</taxon>
        <taxon>Viridiplantae</taxon>
        <taxon>Streptophyta</taxon>
        <taxon>Embryophyta</taxon>
        <taxon>Tracheophyta</taxon>
        <taxon>Spermatophyta</taxon>
        <taxon>Magnoliopsida</taxon>
        <taxon>eudicotyledons</taxon>
        <taxon>Gunneridae</taxon>
        <taxon>Pentapetalae</taxon>
        <taxon>rosids</taxon>
        <taxon>fabids</taxon>
        <taxon>Fagales</taxon>
        <taxon>Fagaceae</taxon>
        <taxon>Fagus</taxon>
    </lineage>
</organism>
<gene>
    <name evidence="8" type="ORF">FSB_LOCUS24837</name>
</gene>
<name>A0A2N9GBT6_FAGSY</name>
<sequence>MALVTSNGASSSSFTHRSKNFDVFLSFRGEDTRLGFTSHLYNSLCQRGIHTFIDDNLPRGEQISAELLKTIENSTISIIVFSEDYASSTWCLDELAKIIEYKKNGHLVRTVFYKVDPSDVRNQKGKFGEALAKHEERFKDDKKVQRWREALYEAGNISEAIKLLLDIESNDVHMVGIYGLGGVGTLGNGLSTYEVEELDECEAIELFSEHAFRENKPNEDYSELANQVIRYAKGLPLALVVMGADLYGRNKLEWKSALDKYEKILNRDIQKILKISYDGLDETERDIFLDIACFFKGHYKDYVVDILEACDLYPICGIPKLIDKCLVTVDQYNMLSMHDLLQHLGREIVRQESPQKPGERSRIWCYEDALDVLIGNTSYGCVEHLPNGLILLDWPRFPSSLPSNFRPKKLVSLNMSGSRIEKPFKQMFPCKTLTYVDFSLCEFMRISPDLSMTPNIKKLDLSYCENLVKVHDSIGCLLKLEELDLDFCTKLQTLPSCLSELPPSFGNLTGLSNLLLGEPFGTSSRPQRSLQKLFQDLNLGDRNHVELFAETFVRSFPPGQIAPTIKRIGVHVECICPSPQNSGIFYDNYEGVHVECIDMPESHIILDKVLERLQFKSLTYMNFRSCQYVRKLPDLSIATPNIKELDLRQCGNLVEVHESVGRLDKLERWDLKDCIKLQIFPSSLMMKSLKSFCLSGCIRLEKFPNILQEMEGLKFLNLRGTAIRELPPSFGNLIGLEKLFVDLTLPESFIRFNRLCWLDIGNSEFLEEIPKLPESIRGVDASNCISLNSQSLSKLLLQFRKSLGLPPNMTCLGVKEDISMDLQSSSRLSHRIDFSNWIFLSEFTVIEQKFYRPLSKLRSEHQIIVPGNKIPKWFNHQSVESSISFWVGQEFPTLALCLALCLDPRMDKHKYSYVCVFNISINGHERTFRREKLFRNLWSDHLWCHGIPHSLLQQEFGDLIQGDWNHVEVSCEISHYTSKTNGIIPPFIARLGVHVECICYDDSDFNPHPLWKKIRNFLIKICQICQGTIITVKLFTFALVLVDYF</sequence>
<evidence type="ECO:0000256" key="6">
    <source>
        <dbReference type="ARBA" id="ARBA00047304"/>
    </source>
</evidence>
<evidence type="ECO:0000256" key="4">
    <source>
        <dbReference type="ARBA" id="ARBA00022801"/>
    </source>
</evidence>
<dbReference type="InterPro" id="IPR045344">
    <property type="entry name" value="C-JID"/>
</dbReference>
<proteinExistence type="predicted"/>
<feature type="domain" description="TIR" evidence="7">
    <location>
        <begin position="19"/>
        <end position="151"/>
    </location>
</feature>
<keyword evidence="5" id="KW-0520">NAD</keyword>
<keyword evidence="4" id="KW-0378">Hydrolase</keyword>
<dbReference type="InterPro" id="IPR044974">
    <property type="entry name" value="Disease_R_plants"/>
</dbReference>
<dbReference type="FunFam" id="3.40.50.10140:FF:000007">
    <property type="entry name" value="Disease resistance protein (TIR-NBS-LRR class)"/>
    <property type="match status" value="1"/>
</dbReference>
<protein>
    <recommendedName>
        <fullName evidence="1">ADP-ribosyl cyclase/cyclic ADP-ribose hydrolase</fullName>
        <ecNumber evidence="1">3.2.2.6</ecNumber>
    </recommendedName>
</protein>
<accession>A0A2N9GBT6</accession>
<comment type="catalytic activity">
    <reaction evidence="6">
        <text>NAD(+) + H2O = ADP-D-ribose + nicotinamide + H(+)</text>
        <dbReference type="Rhea" id="RHEA:16301"/>
        <dbReference type="ChEBI" id="CHEBI:15377"/>
        <dbReference type="ChEBI" id="CHEBI:15378"/>
        <dbReference type="ChEBI" id="CHEBI:17154"/>
        <dbReference type="ChEBI" id="CHEBI:57540"/>
        <dbReference type="ChEBI" id="CHEBI:57967"/>
        <dbReference type="EC" id="3.2.2.6"/>
    </reaction>
    <physiologicalReaction direction="left-to-right" evidence="6">
        <dbReference type="Rhea" id="RHEA:16302"/>
    </physiologicalReaction>
</comment>
<dbReference type="InterPro" id="IPR035897">
    <property type="entry name" value="Toll_tir_struct_dom_sf"/>
</dbReference>
<dbReference type="Gene3D" id="3.80.10.10">
    <property type="entry name" value="Ribonuclease Inhibitor"/>
    <property type="match status" value="2"/>
</dbReference>
<dbReference type="FunFam" id="1.10.8.430:FF:000002">
    <property type="entry name" value="Disease resistance protein (TIR-NBS-LRR class)"/>
    <property type="match status" value="1"/>
</dbReference>
<dbReference type="Gene3D" id="1.10.8.430">
    <property type="entry name" value="Helical domain of apoptotic protease-activating factors"/>
    <property type="match status" value="1"/>
</dbReference>
<dbReference type="GO" id="GO:0006952">
    <property type="term" value="P:defense response"/>
    <property type="evidence" value="ECO:0007669"/>
    <property type="project" value="InterPro"/>
</dbReference>
<keyword evidence="3" id="KW-0677">Repeat</keyword>
<dbReference type="Pfam" id="PF20160">
    <property type="entry name" value="C-JID"/>
    <property type="match status" value="1"/>
</dbReference>
<dbReference type="PANTHER" id="PTHR11017">
    <property type="entry name" value="LEUCINE-RICH REPEAT-CONTAINING PROTEIN"/>
    <property type="match status" value="1"/>
</dbReference>
<dbReference type="InterPro" id="IPR000157">
    <property type="entry name" value="TIR_dom"/>
</dbReference>
<dbReference type="SUPFAM" id="SSF52200">
    <property type="entry name" value="Toll/Interleukin receptor TIR domain"/>
    <property type="match status" value="1"/>
</dbReference>
<dbReference type="SMART" id="SM00255">
    <property type="entry name" value="TIR"/>
    <property type="match status" value="1"/>
</dbReference>
<dbReference type="InterPro" id="IPR042197">
    <property type="entry name" value="Apaf_helical"/>
</dbReference>
<reference evidence="8" key="1">
    <citation type="submission" date="2018-02" db="EMBL/GenBank/DDBJ databases">
        <authorList>
            <person name="Cohen D.B."/>
            <person name="Kent A.D."/>
        </authorList>
    </citation>
    <scope>NUCLEOTIDE SEQUENCE</scope>
</reference>
<dbReference type="Gene3D" id="3.40.50.10140">
    <property type="entry name" value="Toll/interleukin-1 receptor homology (TIR) domain"/>
    <property type="match status" value="1"/>
</dbReference>
<dbReference type="SUPFAM" id="SSF52058">
    <property type="entry name" value="L domain-like"/>
    <property type="match status" value="1"/>
</dbReference>
<evidence type="ECO:0000256" key="3">
    <source>
        <dbReference type="ARBA" id="ARBA00022737"/>
    </source>
</evidence>
<evidence type="ECO:0000259" key="7">
    <source>
        <dbReference type="PROSITE" id="PS50104"/>
    </source>
</evidence>
<dbReference type="Pfam" id="PF23282">
    <property type="entry name" value="WHD_ROQ1"/>
    <property type="match status" value="1"/>
</dbReference>
<evidence type="ECO:0000256" key="5">
    <source>
        <dbReference type="ARBA" id="ARBA00023027"/>
    </source>
</evidence>
<evidence type="ECO:0000256" key="1">
    <source>
        <dbReference type="ARBA" id="ARBA00011982"/>
    </source>
</evidence>
<dbReference type="GO" id="GO:0061809">
    <property type="term" value="F:NAD+ nucleosidase activity, cyclic ADP-ribose generating"/>
    <property type="evidence" value="ECO:0007669"/>
    <property type="project" value="UniProtKB-EC"/>
</dbReference>
<evidence type="ECO:0000313" key="8">
    <source>
        <dbReference type="EMBL" id="SPC96955.1"/>
    </source>
</evidence>
<keyword evidence="2" id="KW-0433">Leucine-rich repeat</keyword>
<dbReference type="InterPro" id="IPR058192">
    <property type="entry name" value="WHD_ROQ1-like"/>
</dbReference>
<dbReference type="PROSITE" id="PS50104">
    <property type="entry name" value="TIR"/>
    <property type="match status" value="1"/>
</dbReference>
<dbReference type="GO" id="GO:0043531">
    <property type="term" value="F:ADP binding"/>
    <property type="evidence" value="ECO:0007669"/>
    <property type="project" value="InterPro"/>
</dbReference>
<dbReference type="PANTHER" id="PTHR11017:SF568">
    <property type="entry name" value="ADP-RIBOSYL CYCLASE_CYCLIC ADP-RIBOSE HYDROLASE"/>
    <property type="match status" value="1"/>
</dbReference>
<dbReference type="InterPro" id="IPR032675">
    <property type="entry name" value="LRR_dom_sf"/>
</dbReference>
<evidence type="ECO:0000256" key="2">
    <source>
        <dbReference type="ARBA" id="ARBA00022614"/>
    </source>
</evidence>
<dbReference type="EC" id="3.2.2.6" evidence="1"/>
<dbReference type="Pfam" id="PF01582">
    <property type="entry name" value="TIR"/>
    <property type="match status" value="1"/>
</dbReference>